<evidence type="ECO:0000313" key="1">
    <source>
        <dbReference type="EMBL" id="KAK5695395.1"/>
    </source>
</evidence>
<evidence type="ECO:0000313" key="2">
    <source>
        <dbReference type="Proteomes" id="UP001310594"/>
    </source>
</evidence>
<proteinExistence type="predicted"/>
<name>A0AAN7W358_9PEZI</name>
<dbReference type="InterPro" id="IPR036249">
    <property type="entry name" value="Thioredoxin-like_sf"/>
</dbReference>
<dbReference type="Gene3D" id="3.40.30.10">
    <property type="entry name" value="Glutaredoxin"/>
    <property type="match status" value="1"/>
</dbReference>
<evidence type="ECO:0008006" key="3">
    <source>
        <dbReference type="Google" id="ProtNLM"/>
    </source>
</evidence>
<dbReference type="PANTHER" id="PTHR28630">
    <property type="match status" value="1"/>
</dbReference>
<dbReference type="AlphaFoldDB" id="A0AAN7W358"/>
<dbReference type="PANTHER" id="PTHR28630:SF3">
    <property type="entry name" value="PEROXIREDOXIN-LIKE 2C"/>
    <property type="match status" value="1"/>
</dbReference>
<reference evidence="1" key="1">
    <citation type="submission" date="2023-08" db="EMBL/GenBank/DDBJ databases">
        <title>Black Yeasts Isolated from many extreme environments.</title>
        <authorList>
            <person name="Coleine C."/>
            <person name="Stajich J.E."/>
            <person name="Selbmann L."/>
        </authorList>
    </citation>
    <scope>NUCLEOTIDE SEQUENCE</scope>
    <source>
        <strain evidence="1">CCFEE 5810</strain>
    </source>
</reference>
<comment type="caution">
    <text evidence="1">The sequence shown here is derived from an EMBL/GenBank/DDBJ whole genome shotgun (WGS) entry which is preliminary data.</text>
</comment>
<dbReference type="Pfam" id="PF13911">
    <property type="entry name" value="AhpC-TSA_2"/>
    <property type="match status" value="1"/>
</dbReference>
<dbReference type="Proteomes" id="UP001310594">
    <property type="component" value="Unassembled WGS sequence"/>
</dbReference>
<protein>
    <recommendedName>
        <fullName evidence="3">AhpC/TSA antioxidant enzyme-domain-containing protein</fullName>
    </recommendedName>
</protein>
<organism evidence="1 2">
    <name type="scientific">Elasticomyces elasticus</name>
    <dbReference type="NCBI Taxonomy" id="574655"/>
    <lineage>
        <taxon>Eukaryota</taxon>
        <taxon>Fungi</taxon>
        <taxon>Dikarya</taxon>
        <taxon>Ascomycota</taxon>
        <taxon>Pezizomycotina</taxon>
        <taxon>Dothideomycetes</taxon>
        <taxon>Dothideomycetidae</taxon>
        <taxon>Mycosphaerellales</taxon>
        <taxon>Teratosphaeriaceae</taxon>
        <taxon>Elasticomyces</taxon>
    </lineage>
</organism>
<accession>A0AAN7W358</accession>
<gene>
    <name evidence="1" type="ORF">LTR97_008901</name>
</gene>
<sequence>MAATDSISNPITAEQLQQAGDLEVINASGTKTPFKSLYTPTESITRHLIVFIRHFNCGSCQHYVEALTAHPKLNTTSTPDLKVILIGCGQPSMIQVYKDRTKTPFEIFCDPERNLYKTFGMTVNTESGPRKPEYIKDSMLAVTLRSIPNVLFSGFSPSWGSKGGDFGQNGGELYFVGGEMRWSHVMMHTRDHAEIEELEKVMGL</sequence>
<dbReference type="EMBL" id="JAVRQU010000014">
    <property type="protein sequence ID" value="KAK5695395.1"/>
    <property type="molecule type" value="Genomic_DNA"/>
</dbReference>
<dbReference type="SUPFAM" id="SSF52833">
    <property type="entry name" value="Thioredoxin-like"/>
    <property type="match status" value="1"/>
</dbReference>
<dbReference type="InterPro" id="IPR032801">
    <property type="entry name" value="PXL2A/B/C"/>
</dbReference>